<organism evidence="1 2">
    <name type="scientific">Clytia hemisphaerica</name>
    <dbReference type="NCBI Taxonomy" id="252671"/>
    <lineage>
        <taxon>Eukaryota</taxon>
        <taxon>Metazoa</taxon>
        <taxon>Cnidaria</taxon>
        <taxon>Hydrozoa</taxon>
        <taxon>Hydroidolina</taxon>
        <taxon>Leptothecata</taxon>
        <taxon>Obeliida</taxon>
        <taxon>Clytiidae</taxon>
        <taxon>Clytia</taxon>
    </lineage>
</organism>
<accession>A0A7M5VBA3</accession>
<dbReference type="GeneID" id="136812284"/>
<dbReference type="InterPro" id="IPR029241">
    <property type="entry name" value="TSGA13"/>
</dbReference>
<protein>
    <submittedName>
        <fullName evidence="1">Uncharacterized protein</fullName>
    </submittedName>
</protein>
<dbReference type="PANTHER" id="PTHR37352:SF1">
    <property type="entry name" value="TESTIS-SPECIFIC GENE 13 PROTEIN"/>
    <property type="match status" value="1"/>
</dbReference>
<keyword evidence="2" id="KW-1185">Reference proteome</keyword>
<sequence length="341" mass="39116">MVNKNQTDQNIESLHLRKKRQSWINEDLHQLRHEDVTKQLGVLFGEDEADHFMNPKVQEESKSKIKIVESMPKVSYQQGAHMLWNHLRSNSEKKLLHETRNMKTTVVLPLNNKKQQQRLHHVEQYRQRVELMHKIAQLNADKTKQLLKTIKLPAIAPEDYYVSNSVSSLVKKEKPKKLQSTSKRISPDYSRASPDLYATPIIQDRPISFLTEKDCEIPGSFKRRLQENGIIPKVGISRPQILYRSNSEIRSEPIIPNKRNPVFISYKNEQSKSSNPNANNVPKSYTWQPLTLNALSEYACSIPAPGSGDFHHGSARVWRPTTSTIRTGDVPKTNSLVANTS</sequence>
<dbReference type="Proteomes" id="UP000594262">
    <property type="component" value="Unplaced"/>
</dbReference>
<reference evidence="1" key="1">
    <citation type="submission" date="2021-01" db="UniProtKB">
        <authorList>
            <consortium name="EnsemblMetazoa"/>
        </authorList>
    </citation>
    <scope>IDENTIFICATION</scope>
</reference>
<dbReference type="AlphaFoldDB" id="A0A7M5VBA3"/>
<dbReference type="OrthoDB" id="9946729at2759"/>
<dbReference type="PANTHER" id="PTHR37352">
    <property type="entry name" value="TESTIS-SPECIFIC GENE 13 PROTEIN"/>
    <property type="match status" value="1"/>
</dbReference>
<evidence type="ECO:0000313" key="2">
    <source>
        <dbReference type="Proteomes" id="UP000594262"/>
    </source>
</evidence>
<dbReference type="RefSeq" id="XP_066924879.1">
    <property type="nucleotide sequence ID" value="XM_067068778.1"/>
</dbReference>
<proteinExistence type="predicted"/>
<evidence type="ECO:0000313" key="1">
    <source>
        <dbReference type="EnsemblMetazoa" id="CLYHEMP006958.1"/>
    </source>
</evidence>
<name>A0A7M5VBA3_9CNID</name>
<dbReference type="EnsemblMetazoa" id="CLYHEMT006958.1">
    <property type="protein sequence ID" value="CLYHEMP006958.1"/>
    <property type="gene ID" value="CLYHEMG006958"/>
</dbReference>